<dbReference type="EMBL" id="CP015897">
    <property type="protein sequence ID" value="ARD97789.1"/>
    <property type="molecule type" value="Genomic_DNA"/>
</dbReference>
<accession>A0A1V0NCZ8</accession>
<dbReference type="AlphaFoldDB" id="A0A1V0NCZ8"/>
<protein>
    <submittedName>
        <fullName evidence="1">Uncharacterized protein</fullName>
    </submittedName>
</protein>
<organism evidence="1 2">
    <name type="scientific">Lactococcus lactis subsp. lactis</name>
    <name type="common">Streptococcus lactis</name>
    <dbReference type="NCBI Taxonomy" id="1360"/>
    <lineage>
        <taxon>Bacteria</taxon>
        <taxon>Bacillati</taxon>
        <taxon>Bacillota</taxon>
        <taxon>Bacilli</taxon>
        <taxon>Lactobacillales</taxon>
        <taxon>Streptococcaceae</taxon>
        <taxon>Lactococcus</taxon>
    </lineage>
</organism>
<dbReference type="Proteomes" id="UP000192085">
    <property type="component" value="Chromosome"/>
</dbReference>
<gene>
    <name evidence="1" type="ORF">LL275_0151</name>
</gene>
<evidence type="ECO:0000313" key="2">
    <source>
        <dbReference type="Proteomes" id="UP000192085"/>
    </source>
</evidence>
<sequence length="32" mass="3635">MKEQVIELNLLPKEVDNEEDIVITFMCPVTGS</sequence>
<proteinExistence type="predicted"/>
<reference evidence="1 2" key="1">
    <citation type="journal article" date="2017" name="BMC Genomics">
        <title>Comparative and functional genomics of the Lactococcus lactis taxon; insights into evolution and niche adaptation.</title>
        <authorList>
            <person name="Kelleher P."/>
            <person name="Bottacini F."/>
            <person name="Mahony J."/>
            <person name="Kilcawley K.N."/>
            <person name="van Sinderen D."/>
        </authorList>
    </citation>
    <scope>NUCLEOTIDE SEQUENCE [LARGE SCALE GENOMIC DNA]</scope>
    <source>
        <strain evidence="1 2">275</strain>
    </source>
</reference>
<evidence type="ECO:0000313" key="1">
    <source>
        <dbReference type="EMBL" id="ARD97789.1"/>
    </source>
</evidence>
<name>A0A1V0NCZ8_LACLL</name>